<dbReference type="AlphaFoldDB" id="A0A167V9E5"/>
<name>A0A167V9E5_9ROSI</name>
<reference evidence="1" key="1">
    <citation type="submission" date="2015-11" db="EMBL/GenBank/DDBJ databases">
        <title>The molecular mechanism of SPR regulate microtubule elongation of willow.</title>
        <authorList>
            <person name="Rao G."/>
            <person name="Sui J."/>
            <person name="Liu X."/>
        </authorList>
    </citation>
    <scope>NUCLEOTIDE SEQUENCE</scope>
</reference>
<accession>A0A167V9E5</accession>
<organism evidence="1">
    <name type="scientific">Salix matsudana</name>
    <dbReference type="NCBI Taxonomy" id="349989"/>
    <lineage>
        <taxon>Eukaryota</taxon>
        <taxon>Viridiplantae</taxon>
        <taxon>Streptophyta</taxon>
        <taxon>Embryophyta</taxon>
        <taxon>Tracheophyta</taxon>
        <taxon>Spermatophyta</taxon>
        <taxon>Magnoliopsida</taxon>
        <taxon>eudicotyledons</taxon>
        <taxon>Gunneridae</taxon>
        <taxon>Pentapetalae</taxon>
        <taxon>rosids</taxon>
        <taxon>fabids</taxon>
        <taxon>Malpighiales</taxon>
        <taxon>Salicaceae</taxon>
        <taxon>Saliceae</taxon>
        <taxon>Salix</taxon>
    </lineage>
</organism>
<proteinExistence type="evidence at transcript level"/>
<protein>
    <submittedName>
        <fullName evidence="1">SP1L5</fullName>
    </submittedName>
</protein>
<evidence type="ECO:0000313" key="1">
    <source>
        <dbReference type="EMBL" id="ANB66427.1"/>
    </source>
</evidence>
<dbReference type="EMBL" id="KU212176">
    <property type="protein sequence ID" value="ANB66427.1"/>
    <property type="molecule type" value="mRNA"/>
</dbReference>
<sequence>MGRGVSAGGGQSSLGYLFGGGEPANNSLVARDVGHTASISPSPKPTSASSPLISRLQLEFMEILRQLLPGRWTELWQIKLKSKGCSSSKFYEDNCLMSSITSCDFFYFGD</sequence>